<reference evidence="1 2" key="1">
    <citation type="submission" date="2015-01" db="EMBL/GenBank/DDBJ databases">
        <title>Evolution of Trichinella species and genotypes.</title>
        <authorList>
            <person name="Korhonen P.K."/>
            <person name="Edoardo P."/>
            <person name="Giuseppe L.R."/>
            <person name="Gasser R.B."/>
        </authorList>
    </citation>
    <scope>NUCLEOTIDE SEQUENCE [LARGE SCALE GENOMIC DNA]</scope>
    <source>
        <strain evidence="1">ISS1029</strain>
    </source>
</reference>
<dbReference type="Proteomes" id="UP000055024">
    <property type="component" value="Unassembled WGS sequence"/>
</dbReference>
<accession>A0A0V1HPX7</accession>
<keyword evidence="2" id="KW-1185">Reference proteome</keyword>
<dbReference type="EMBL" id="JYDP01000048">
    <property type="protein sequence ID" value="KRZ11653.1"/>
    <property type="molecule type" value="Genomic_DNA"/>
</dbReference>
<organism evidence="1 2">
    <name type="scientific">Trichinella zimbabwensis</name>
    <dbReference type="NCBI Taxonomy" id="268475"/>
    <lineage>
        <taxon>Eukaryota</taxon>
        <taxon>Metazoa</taxon>
        <taxon>Ecdysozoa</taxon>
        <taxon>Nematoda</taxon>
        <taxon>Enoplea</taxon>
        <taxon>Dorylaimia</taxon>
        <taxon>Trichinellida</taxon>
        <taxon>Trichinellidae</taxon>
        <taxon>Trichinella</taxon>
    </lineage>
</organism>
<dbReference type="AlphaFoldDB" id="A0A0V1HPX7"/>
<evidence type="ECO:0000313" key="1">
    <source>
        <dbReference type="EMBL" id="KRZ11653.1"/>
    </source>
</evidence>
<evidence type="ECO:0000313" key="2">
    <source>
        <dbReference type="Proteomes" id="UP000055024"/>
    </source>
</evidence>
<gene>
    <name evidence="1" type="ORF">T11_14488</name>
</gene>
<name>A0A0V1HPX7_9BILA</name>
<protein>
    <submittedName>
        <fullName evidence="1">Uncharacterized protein</fullName>
    </submittedName>
</protein>
<comment type="caution">
    <text evidence="1">The sequence shown here is derived from an EMBL/GenBank/DDBJ whole genome shotgun (WGS) entry which is preliminary data.</text>
</comment>
<proteinExistence type="predicted"/>
<sequence>MIHQKASCFVTSSKVSKSPLLEGEFVLDSFFSSCIFCTPTANHLYCGAALNSQSVNDFPGIKNGGFLTRLDQIPSHSFCQQRTNSNSP</sequence>